<gene>
    <name evidence="3" type="ORF">SSLN_LOCUS17781</name>
</gene>
<evidence type="ECO:0000313" key="3">
    <source>
        <dbReference type="EMBL" id="VDM04167.1"/>
    </source>
</evidence>
<sequence length="248" mass="27103">MVFNLEDHAKCVTSLRHEQQSVVVIYFDLSKAFDKNLDNLDTCLQLCNPDDGLWALLMIVAGSEVSPPCRWTMCRDPVSEEGTFIVFCPHVMYAAGKAKYAYRRKTNPADGGFISLLFLCSSCSLSSLFLWRISCDFLLKASGESPSSSVPLAQSPSSSVPSAKRPQTSISLFTAGSQTTSAQPGYQVSCLSASTTTTCPPGLDDFGTGWMNDLPLCLLEVRMIGRYVSHLVDGVTTLIIYTLFVLHK</sequence>
<feature type="compositionally biased region" description="Low complexity" evidence="1">
    <location>
        <begin position="145"/>
        <end position="163"/>
    </location>
</feature>
<proteinExistence type="predicted"/>
<feature type="transmembrane region" description="Helical" evidence="2">
    <location>
        <begin position="113"/>
        <end position="133"/>
    </location>
</feature>
<name>A0A183TMT3_SCHSO</name>
<organism evidence="5">
    <name type="scientific">Schistocephalus solidus</name>
    <name type="common">Tapeworm</name>
    <dbReference type="NCBI Taxonomy" id="70667"/>
    <lineage>
        <taxon>Eukaryota</taxon>
        <taxon>Metazoa</taxon>
        <taxon>Spiralia</taxon>
        <taxon>Lophotrochozoa</taxon>
        <taxon>Platyhelminthes</taxon>
        <taxon>Cestoda</taxon>
        <taxon>Eucestoda</taxon>
        <taxon>Diphyllobothriidea</taxon>
        <taxon>Diphyllobothriidae</taxon>
        <taxon>Schistocephalus</taxon>
    </lineage>
</organism>
<reference evidence="3 4" key="2">
    <citation type="submission" date="2018-11" db="EMBL/GenBank/DDBJ databases">
        <authorList>
            <consortium name="Pathogen Informatics"/>
        </authorList>
    </citation>
    <scope>NUCLEOTIDE SEQUENCE [LARGE SCALE GENOMIC DNA]</scope>
    <source>
        <strain evidence="3 4">NST_G2</strain>
    </source>
</reference>
<feature type="transmembrane region" description="Helical" evidence="2">
    <location>
        <begin position="227"/>
        <end position="246"/>
    </location>
</feature>
<dbReference type="EMBL" id="UYSU01043088">
    <property type="protein sequence ID" value="VDM04167.1"/>
    <property type="molecule type" value="Genomic_DNA"/>
</dbReference>
<evidence type="ECO:0000256" key="2">
    <source>
        <dbReference type="SAM" id="Phobius"/>
    </source>
</evidence>
<evidence type="ECO:0000313" key="5">
    <source>
        <dbReference type="WBParaSite" id="SSLN_0001845601-mRNA-1"/>
    </source>
</evidence>
<evidence type="ECO:0000313" key="4">
    <source>
        <dbReference type="Proteomes" id="UP000275846"/>
    </source>
</evidence>
<keyword evidence="2" id="KW-1133">Transmembrane helix</keyword>
<reference evidence="5" key="1">
    <citation type="submission" date="2016-06" db="UniProtKB">
        <authorList>
            <consortium name="WormBaseParasite"/>
        </authorList>
    </citation>
    <scope>IDENTIFICATION</scope>
</reference>
<dbReference type="Proteomes" id="UP000275846">
    <property type="component" value="Unassembled WGS sequence"/>
</dbReference>
<protein>
    <submittedName>
        <fullName evidence="5">Reverse transcriptase domain-containing protein</fullName>
    </submittedName>
</protein>
<dbReference type="AlphaFoldDB" id="A0A183TMT3"/>
<keyword evidence="2" id="KW-0812">Transmembrane</keyword>
<feature type="region of interest" description="Disordered" evidence="1">
    <location>
        <begin position="145"/>
        <end position="166"/>
    </location>
</feature>
<keyword evidence="2" id="KW-0472">Membrane</keyword>
<evidence type="ECO:0000256" key="1">
    <source>
        <dbReference type="SAM" id="MobiDB-lite"/>
    </source>
</evidence>
<keyword evidence="4" id="KW-1185">Reference proteome</keyword>
<dbReference type="WBParaSite" id="SSLN_0001845601-mRNA-1">
    <property type="protein sequence ID" value="SSLN_0001845601-mRNA-1"/>
    <property type="gene ID" value="SSLN_0001845601"/>
</dbReference>
<accession>A0A183TMT3</accession>